<dbReference type="EMBL" id="CP094298">
    <property type="protein sequence ID" value="UNZ01065.1"/>
    <property type="molecule type" value="Genomic_DNA"/>
</dbReference>
<organism evidence="2 3">
    <name type="scientific">Streptomyces rimosus subsp. rimosus</name>
    <dbReference type="NCBI Taxonomy" id="132474"/>
    <lineage>
        <taxon>Bacteria</taxon>
        <taxon>Bacillati</taxon>
        <taxon>Actinomycetota</taxon>
        <taxon>Actinomycetes</taxon>
        <taxon>Kitasatosporales</taxon>
        <taxon>Streptomycetaceae</taxon>
        <taxon>Streptomyces</taxon>
    </lineage>
</organism>
<proteinExistence type="predicted"/>
<reference evidence="2 3" key="1">
    <citation type="submission" date="2022-03" db="EMBL/GenBank/DDBJ databases">
        <title>Complete genome of Streptomyces rimosus ssp. rimosus R7 (=ATCC 10970).</title>
        <authorList>
            <person name="Beganovic S."/>
            <person name="Ruckert C."/>
            <person name="Busche T."/>
            <person name="Kalinowski J."/>
            <person name="Wittmann C."/>
        </authorList>
    </citation>
    <scope>NUCLEOTIDE SEQUENCE [LARGE SCALE GENOMIC DNA]</scope>
    <source>
        <strain evidence="2 3">R7</strain>
    </source>
</reference>
<evidence type="ECO:0000256" key="1">
    <source>
        <dbReference type="SAM" id="MobiDB-lite"/>
    </source>
</evidence>
<protein>
    <submittedName>
        <fullName evidence="2">Uncharacterized protein</fullName>
    </submittedName>
</protein>
<name>A0ABY3YUI9_STRRM</name>
<evidence type="ECO:0000313" key="3">
    <source>
        <dbReference type="Proteomes" id="UP000829494"/>
    </source>
</evidence>
<gene>
    <name evidence="2" type="ORF">SRIMR7_02830</name>
</gene>
<keyword evidence="3" id="KW-1185">Reference proteome</keyword>
<dbReference type="Proteomes" id="UP000829494">
    <property type="component" value="Chromosome"/>
</dbReference>
<sequence length="48" mass="5156">MSSQNRLPAYAPVTVKAGTQRALVGAQVTGEYGRHAPRPTRMSGRSSR</sequence>
<accession>A0ABY3YUI9</accession>
<evidence type="ECO:0000313" key="2">
    <source>
        <dbReference type="EMBL" id="UNZ01065.1"/>
    </source>
</evidence>
<feature type="region of interest" description="Disordered" evidence="1">
    <location>
        <begin position="28"/>
        <end position="48"/>
    </location>
</feature>